<gene>
    <name evidence="2" type="ORF">GKA01_00600</name>
</gene>
<dbReference type="AlphaFoldDB" id="A0A511B581"/>
<dbReference type="Proteomes" id="UP000321079">
    <property type="component" value="Unassembled WGS sequence"/>
</dbReference>
<evidence type="ECO:0000313" key="3">
    <source>
        <dbReference type="Proteomes" id="UP000321079"/>
    </source>
</evidence>
<keyword evidence="1" id="KW-0472">Membrane</keyword>
<dbReference type="EMBL" id="BJVA01000001">
    <property type="protein sequence ID" value="GEK94863.1"/>
    <property type="molecule type" value="Genomic_DNA"/>
</dbReference>
<proteinExistence type="predicted"/>
<reference evidence="2 3" key="1">
    <citation type="submission" date="2019-07" db="EMBL/GenBank/DDBJ databases">
        <title>Whole genome shotgun sequence of Gluconobacter kanchanaburiensis NBRC 103587.</title>
        <authorList>
            <person name="Hosoyama A."/>
            <person name="Uohara A."/>
            <person name="Ohji S."/>
            <person name="Ichikawa N."/>
        </authorList>
    </citation>
    <scope>NUCLEOTIDE SEQUENCE [LARGE SCALE GENOMIC DNA]</scope>
    <source>
        <strain evidence="2 3">NBRC 103587</strain>
    </source>
</reference>
<dbReference type="OrthoDB" id="7161641at2"/>
<comment type="caution">
    <text evidence="2">The sequence shown here is derived from an EMBL/GenBank/DDBJ whole genome shotgun (WGS) entry which is preliminary data.</text>
</comment>
<evidence type="ECO:0000313" key="2">
    <source>
        <dbReference type="EMBL" id="GEK94863.1"/>
    </source>
</evidence>
<feature type="transmembrane region" description="Helical" evidence="1">
    <location>
        <begin position="32"/>
        <end position="56"/>
    </location>
</feature>
<keyword evidence="3" id="KW-1185">Reference proteome</keyword>
<sequence>MAVPDFQHPSRRRFQPFTPGPHMPRHLHVARWVALVCVTPLALVAATGSVFLWQLAHGPVDITRVSRLVEPVAIAAGKRPGHPAGRLDWDMLRIQWQPAAGGVPAGLVLMAKGLKVTRFDNRIAERADEADAVLSLSALFKGVLAPRTLRLKNASIALRRLPDGDVDLDLPEQKKSGRGVPTRLDRLRSVDVHNVSITLAGLPQDRVARLGPVELHARRIPVRPHGRDYVWIGTGRTRVAIEGFQTTLSVEARQVGSSGELHVRTTPFQPSDLGMFNPIAADWHVPVALDLRALFVPYGMNDRPSDAVLDVLLGEGRVFQKTADPVHLKAGRVMVHLRMDHAGLTGAATVAVPTATLDVADPDGVVTHVHASATLKLDDLLKPRVMDGDAEAGLDAIRFATLGSIWPAAIIKGGRRWIAKNITDGTGRDLNVKAHLHSDHGPERILPVAVQGQLIGHGLTVHWLRPVPPATGLDASLHFDGPETLVINLAKGIQSTGVTENVLLPEGEIRIGNLYAKDQTGDISTHLTGSLTGFMSALSHPRLHLLSRHPLPFTQPSGQVDAHVRLTLPLVAHIPDGSLHVWTQAAFSGVHLGNVLMGQPVDDAAGKMSATEEGLDLIGDGRLAGIPTHVVLHENFQGGAPSRVLQTIDARSVLDPQSAAKARIAPAGLFDGHAILNAHFVQQANEASDLKLSLDMTQAALSVPIWAKPLGEPATAMAHIGFQKGRMAVLDGLQAHGADLSVAGRGVTQGGKLTGIVLEGFRIGRTEGDARIALPQDTDQPIGVTVDADPLDLAPMFAPHRPVSDVGAQGNTGGKSPSMGDSWSISLNAPHVYYGPKAQVGGVVSQIELRNGLLTSGRFALDAPTRVRAVLADTGREHPFVLDIDNLGTLLNGLGLYDRIRGGQTHLDGVFTPDETVRRVPEGRNVKSAGLWGGLPPFRGHVEMGPSQFLRPPLTLTAVSDLSPLHWLTNHLDRFEITHLSTRLSLAGNMLLLHDGVIGNQALGATMEGPIDLKTSELNLNGTIVPLFGLNALPGKLPVLGHLMSPEKGGGLLAATFDLHGTVEKPDLTVNPLSMLLPGVMRRILH</sequence>
<evidence type="ECO:0000256" key="1">
    <source>
        <dbReference type="SAM" id="Phobius"/>
    </source>
</evidence>
<accession>A0A511B581</accession>
<keyword evidence="1" id="KW-1133">Transmembrane helix</keyword>
<organism evidence="2 3">
    <name type="scientific">Gluconobacter kanchanaburiensis NBRC 103587</name>
    <dbReference type="NCBI Taxonomy" id="1307948"/>
    <lineage>
        <taxon>Bacteria</taxon>
        <taxon>Pseudomonadati</taxon>
        <taxon>Pseudomonadota</taxon>
        <taxon>Alphaproteobacteria</taxon>
        <taxon>Acetobacterales</taxon>
        <taxon>Acetobacteraceae</taxon>
        <taxon>Gluconobacter</taxon>
    </lineage>
</organism>
<dbReference type="RefSeq" id="WP_146858089.1">
    <property type="nucleotide sequence ID" value="NZ_BARK01000019.1"/>
</dbReference>
<evidence type="ECO:0008006" key="4">
    <source>
        <dbReference type="Google" id="ProtNLM"/>
    </source>
</evidence>
<protein>
    <recommendedName>
        <fullName evidence="4">AsmA-like C-terminal domain-containing protein</fullName>
    </recommendedName>
</protein>
<name>A0A511B581_9PROT</name>
<keyword evidence="1" id="KW-0812">Transmembrane</keyword>